<accession>A0A371FKP9</accession>
<reference evidence="1" key="1">
    <citation type="submission" date="2018-05" db="EMBL/GenBank/DDBJ databases">
        <title>Draft genome of Mucuna pruriens seed.</title>
        <authorList>
            <person name="Nnadi N.E."/>
            <person name="Vos R."/>
            <person name="Hasami M.H."/>
            <person name="Devisetty U.K."/>
            <person name="Aguiy J.C."/>
        </authorList>
    </citation>
    <scope>NUCLEOTIDE SEQUENCE [LARGE SCALE GENOMIC DNA]</scope>
    <source>
        <strain evidence="1">JCA_2017</strain>
    </source>
</reference>
<gene>
    <name evidence="1" type="ORF">CR513_40779</name>
</gene>
<dbReference type="OrthoDB" id="780386at2759"/>
<organism evidence="1 2">
    <name type="scientific">Mucuna pruriens</name>
    <name type="common">Velvet bean</name>
    <name type="synonym">Dolichos pruriens</name>
    <dbReference type="NCBI Taxonomy" id="157652"/>
    <lineage>
        <taxon>Eukaryota</taxon>
        <taxon>Viridiplantae</taxon>
        <taxon>Streptophyta</taxon>
        <taxon>Embryophyta</taxon>
        <taxon>Tracheophyta</taxon>
        <taxon>Spermatophyta</taxon>
        <taxon>Magnoliopsida</taxon>
        <taxon>eudicotyledons</taxon>
        <taxon>Gunneridae</taxon>
        <taxon>Pentapetalae</taxon>
        <taxon>rosids</taxon>
        <taxon>fabids</taxon>
        <taxon>Fabales</taxon>
        <taxon>Fabaceae</taxon>
        <taxon>Papilionoideae</taxon>
        <taxon>50 kb inversion clade</taxon>
        <taxon>NPAAA clade</taxon>
        <taxon>indigoferoid/millettioid clade</taxon>
        <taxon>Phaseoleae</taxon>
        <taxon>Mucuna</taxon>
    </lineage>
</organism>
<name>A0A371FKP9_MUCPR</name>
<dbReference type="EMBL" id="QJKJ01008718">
    <property type="protein sequence ID" value="RDX78876.1"/>
    <property type="molecule type" value="Genomic_DNA"/>
</dbReference>
<evidence type="ECO:0000313" key="2">
    <source>
        <dbReference type="Proteomes" id="UP000257109"/>
    </source>
</evidence>
<proteinExistence type="predicted"/>
<keyword evidence="2" id="KW-1185">Reference proteome</keyword>
<evidence type="ECO:0000313" key="1">
    <source>
        <dbReference type="EMBL" id="RDX78876.1"/>
    </source>
</evidence>
<protein>
    <submittedName>
        <fullName evidence="1">Uncharacterized protein</fullName>
    </submittedName>
</protein>
<feature type="non-terminal residue" evidence="1">
    <location>
        <position position="1"/>
    </location>
</feature>
<sequence>MEMSNLVAKLKSLNLELGEDLIVHLVLISLPTHFGMTNDLLVNLYLIVCKRKRGCREIRLKNKKMKNIKGTASHSLDVFMSFKVEVELYLERKLKSSNLIVVVNTMVDMIDENNVQNILPFFSKSVELFRNTQCQANLA</sequence>
<dbReference type="AlphaFoldDB" id="A0A371FKP9"/>
<dbReference type="Proteomes" id="UP000257109">
    <property type="component" value="Unassembled WGS sequence"/>
</dbReference>
<comment type="caution">
    <text evidence="1">The sequence shown here is derived from an EMBL/GenBank/DDBJ whole genome shotgun (WGS) entry which is preliminary data.</text>
</comment>